<dbReference type="AlphaFoldDB" id="A0A3N4NX60"/>
<evidence type="ECO:0000256" key="5">
    <source>
        <dbReference type="ARBA" id="ARBA00022801"/>
    </source>
</evidence>
<reference evidence="8 9" key="1">
    <citation type="submission" date="2018-11" db="EMBL/GenBank/DDBJ databases">
        <title>Aureibaculum marinum gen. nov., sp. nov., a member of the family Flavobacteriaceae isolated from the Bohai Sea.</title>
        <authorList>
            <person name="Ji X."/>
        </authorList>
    </citation>
    <scope>NUCLEOTIDE SEQUENCE [LARGE SCALE GENOMIC DNA]</scope>
    <source>
        <strain evidence="8 9">BH-SD17</strain>
    </source>
</reference>
<comment type="similarity">
    <text evidence="2">Belongs to the KdsC family.</text>
</comment>
<evidence type="ECO:0000256" key="1">
    <source>
        <dbReference type="ARBA" id="ARBA00001946"/>
    </source>
</evidence>
<evidence type="ECO:0000313" key="8">
    <source>
        <dbReference type="EMBL" id="RPD91713.1"/>
    </source>
</evidence>
<accession>A0A3N4NX60</accession>
<dbReference type="SFLD" id="SFLDG01136">
    <property type="entry name" value="C1.6:_Phosphoserine_Phosphatas"/>
    <property type="match status" value="1"/>
</dbReference>
<dbReference type="SFLD" id="SFLDG01138">
    <property type="entry name" value="C1.6.2:_Deoxy-d-mannose-octulo"/>
    <property type="match status" value="1"/>
</dbReference>
<sequence>MSNAKSKTTNTGLPTSSFPLPASDIKLFITDIDGVWTDGGMYYDETGNEWKKFNTSDSAGVLFLKLLDIPTAIITGENSQIVKRRADKLKITDCFLGIKDKVSSAESLLNKYKLNWSEVAYIGDDINDIKLLEKVGLSACPNNAPDYIKSRVNWVLTKSGGEGAYREFVESYLSKKELLNKVIDLYLNTSKKLDQ</sequence>
<comment type="subunit">
    <text evidence="3">Homotetramer.</text>
</comment>
<dbReference type="SUPFAM" id="SSF56784">
    <property type="entry name" value="HAD-like"/>
    <property type="match status" value="1"/>
</dbReference>
<dbReference type="SFLD" id="SFLDS00003">
    <property type="entry name" value="Haloacid_Dehalogenase"/>
    <property type="match status" value="1"/>
</dbReference>
<dbReference type="Proteomes" id="UP000270856">
    <property type="component" value="Unassembled WGS sequence"/>
</dbReference>
<dbReference type="RefSeq" id="WP_123899101.1">
    <property type="nucleotide sequence ID" value="NZ_RPFJ01000051.1"/>
</dbReference>
<evidence type="ECO:0000256" key="2">
    <source>
        <dbReference type="ARBA" id="ARBA00005893"/>
    </source>
</evidence>
<dbReference type="NCBIfam" id="TIGR01670">
    <property type="entry name" value="KdsC-phosphatas"/>
    <property type="match status" value="1"/>
</dbReference>
<comment type="caution">
    <text evidence="8">The sequence shown here is derived from an EMBL/GenBank/DDBJ whole genome shotgun (WGS) entry which is preliminary data.</text>
</comment>
<keyword evidence="5 8" id="KW-0378">Hydrolase</keyword>
<dbReference type="InterPro" id="IPR010023">
    <property type="entry name" value="KdsC_fam"/>
</dbReference>
<keyword evidence="6 7" id="KW-0460">Magnesium</keyword>
<dbReference type="PANTHER" id="PTHR21485">
    <property type="entry name" value="HAD SUPERFAMILY MEMBERS CMAS AND KDSC"/>
    <property type="match status" value="1"/>
</dbReference>
<evidence type="ECO:0000256" key="4">
    <source>
        <dbReference type="ARBA" id="ARBA00022723"/>
    </source>
</evidence>
<evidence type="ECO:0000256" key="6">
    <source>
        <dbReference type="ARBA" id="ARBA00022842"/>
    </source>
</evidence>
<evidence type="ECO:0000256" key="7">
    <source>
        <dbReference type="PIRSR" id="PIRSR006118-2"/>
    </source>
</evidence>
<feature type="binding site" evidence="7">
    <location>
        <position position="31"/>
    </location>
    <ligand>
        <name>Mg(2+)</name>
        <dbReference type="ChEBI" id="CHEBI:18420"/>
    </ligand>
</feature>
<gene>
    <name evidence="8" type="ORF">EGM88_14330</name>
</gene>
<dbReference type="GO" id="GO:0008781">
    <property type="term" value="F:N-acylneuraminate cytidylyltransferase activity"/>
    <property type="evidence" value="ECO:0007669"/>
    <property type="project" value="TreeGrafter"/>
</dbReference>
<evidence type="ECO:0000313" key="9">
    <source>
        <dbReference type="Proteomes" id="UP000270856"/>
    </source>
</evidence>
<dbReference type="CDD" id="cd01630">
    <property type="entry name" value="HAD_KDO-like"/>
    <property type="match status" value="1"/>
</dbReference>
<dbReference type="InterPro" id="IPR036412">
    <property type="entry name" value="HAD-like_sf"/>
</dbReference>
<name>A0A3N4NX60_9FLAO</name>
<dbReference type="InterPro" id="IPR023214">
    <property type="entry name" value="HAD_sf"/>
</dbReference>
<dbReference type="Gene3D" id="3.40.50.1000">
    <property type="entry name" value="HAD superfamily/HAD-like"/>
    <property type="match status" value="1"/>
</dbReference>
<dbReference type="GO" id="GO:0016788">
    <property type="term" value="F:hydrolase activity, acting on ester bonds"/>
    <property type="evidence" value="ECO:0007669"/>
    <property type="project" value="InterPro"/>
</dbReference>
<protein>
    <submittedName>
        <fullName evidence="8">HAD-IIIA family hydrolase</fullName>
    </submittedName>
</protein>
<feature type="binding site" evidence="7">
    <location>
        <position position="33"/>
    </location>
    <ligand>
        <name>substrate</name>
    </ligand>
</feature>
<dbReference type="InterPro" id="IPR050793">
    <property type="entry name" value="CMP-NeuNAc_synthase"/>
</dbReference>
<evidence type="ECO:0000256" key="3">
    <source>
        <dbReference type="ARBA" id="ARBA00011881"/>
    </source>
</evidence>
<comment type="cofactor">
    <cofactor evidence="1 7">
        <name>Mg(2+)</name>
        <dbReference type="ChEBI" id="CHEBI:18420"/>
    </cofactor>
</comment>
<proteinExistence type="inferred from homology"/>
<dbReference type="OrthoDB" id="9805604at2"/>
<dbReference type="PANTHER" id="PTHR21485:SF3">
    <property type="entry name" value="N-ACYLNEURAMINATE CYTIDYLYLTRANSFERASE"/>
    <property type="match status" value="1"/>
</dbReference>
<dbReference type="Pfam" id="PF08282">
    <property type="entry name" value="Hydrolase_3"/>
    <property type="match status" value="1"/>
</dbReference>
<feature type="binding site" evidence="7">
    <location>
        <position position="124"/>
    </location>
    <ligand>
        <name>Mg(2+)</name>
        <dbReference type="ChEBI" id="CHEBI:18420"/>
    </ligand>
</feature>
<dbReference type="PIRSF" id="PIRSF006118">
    <property type="entry name" value="KDO8-P_Ptase"/>
    <property type="match status" value="1"/>
</dbReference>
<organism evidence="8 9">
    <name type="scientific">Aureibaculum marinum</name>
    <dbReference type="NCBI Taxonomy" id="2487930"/>
    <lineage>
        <taxon>Bacteria</taxon>
        <taxon>Pseudomonadati</taxon>
        <taxon>Bacteroidota</taxon>
        <taxon>Flavobacteriia</taxon>
        <taxon>Flavobacteriales</taxon>
        <taxon>Flavobacteriaceae</taxon>
        <taxon>Aureibaculum</taxon>
    </lineage>
</organism>
<dbReference type="FunFam" id="3.40.50.1000:FF:000029">
    <property type="entry name" value="3-deoxy-D-manno-octulosonate 8-phosphate phosphatase KdsC"/>
    <property type="match status" value="1"/>
</dbReference>
<keyword evidence="4 7" id="KW-0479">Metal-binding</keyword>
<dbReference type="GO" id="GO:0046872">
    <property type="term" value="F:metal ion binding"/>
    <property type="evidence" value="ECO:0007669"/>
    <property type="project" value="UniProtKB-KW"/>
</dbReference>
<keyword evidence="9" id="KW-1185">Reference proteome</keyword>
<dbReference type="EMBL" id="RPFJ01000051">
    <property type="protein sequence ID" value="RPD91713.1"/>
    <property type="molecule type" value="Genomic_DNA"/>
</dbReference>